<evidence type="ECO:0000256" key="10">
    <source>
        <dbReference type="SAM" id="MobiDB-lite"/>
    </source>
</evidence>
<feature type="compositionally biased region" description="Basic and acidic residues" evidence="10">
    <location>
        <begin position="555"/>
        <end position="564"/>
    </location>
</feature>
<keyword evidence="6" id="KW-0418">Kinase</keyword>
<dbReference type="GO" id="GO:0005634">
    <property type="term" value="C:nucleus"/>
    <property type="evidence" value="ECO:0007669"/>
    <property type="project" value="TreeGrafter"/>
</dbReference>
<comment type="catalytic activity">
    <reaction evidence="8">
        <text>[DNA-directed RNA polymerase] + ATP = phospho-[DNA-directed RNA polymerase] + ADP + H(+)</text>
        <dbReference type="Rhea" id="RHEA:10216"/>
        <dbReference type="Rhea" id="RHEA-COMP:11321"/>
        <dbReference type="Rhea" id="RHEA-COMP:11322"/>
        <dbReference type="ChEBI" id="CHEBI:15378"/>
        <dbReference type="ChEBI" id="CHEBI:30616"/>
        <dbReference type="ChEBI" id="CHEBI:43176"/>
        <dbReference type="ChEBI" id="CHEBI:68546"/>
        <dbReference type="ChEBI" id="CHEBI:456216"/>
        <dbReference type="EC" id="2.7.11.23"/>
    </reaction>
</comment>
<dbReference type="PANTHER" id="PTHR24056:SF522">
    <property type="entry name" value="OS12G0577700 PROTEIN"/>
    <property type="match status" value="1"/>
</dbReference>
<dbReference type="PROSITE" id="PS00108">
    <property type="entry name" value="PROTEIN_KINASE_ST"/>
    <property type="match status" value="1"/>
</dbReference>
<evidence type="ECO:0000313" key="12">
    <source>
        <dbReference type="EMBL" id="KAF8776705.1"/>
    </source>
</evidence>
<evidence type="ECO:0000256" key="9">
    <source>
        <dbReference type="PROSITE-ProRule" id="PRU10141"/>
    </source>
</evidence>
<keyword evidence="7 9" id="KW-0067">ATP-binding</keyword>
<dbReference type="EC" id="2.7.11.23" evidence="2"/>
<dbReference type="InterPro" id="IPR011009">
    <property type="entry name" value="Kinase-like_dom_sf"/>
</dbReference>
<organism evidence="12 13">
    <name type="scientific">Digitaria exilis</name>
    <dbReference type="NCBI Taxonomy" id="1010633"/>
    <lineage>
        <taxon>Eukaryota</taxon>
        <taxon>Viridiplantae</taxon>
        <taxon>Streptophyta</taxon>
        <taxon>Embryophyta</taxon>
        <taxon>Tracheophyta</taxon>
        <taxon>Spermatophyta</taxon>
        <taxon>Magnoliopsida</taxon>
        <taxon>Liliopsida</taxon>
        <taxon>Poales</taxon>
        <taxon>Poaceae</taxon>
        <taxon>PACMAD clade</taxon>
        <taxon>Panicoideae</taxon>
        <taxon>Panicodae</taxon>
        <taxon>Paniceae</taxon>
        <taxon>Anthephorinae</taxon>
        <taxon>Digitaria</taxon>
    </lineage>
</organism>
<keyword evidence="13" id="KW-1185">Reference proteome</keyword>
<dbReference type="Gene3D" id="3.30.200.20">
    <property type="entry name" value="Phosphorylase Kinase, domain 1"/>
    <property type="match status" value="1"/>
</dbReference>
<dbReference type="GO" id="GO:0000307">
    <property type="term" value="C:cyclin-dependent protein kinase holoenzyme complex"/>
    <property type="evidence" value="ECO:0007669"/>
    <property type="project" value="TreeGrafter"/>
</dbReference>
<feature type="region of interest" description="Disordered" evidence="10">
    <location>
        <begin position="555"/>
        <end position="599"/>
    </location>
</feature>
<evidence type="ECO:0000256" key="3">
    <source>
        <dbReference type="ARBA" id="ARBA00022553"/>
    </source>
</evidence>
<dbReference type="PROSITE" id="PS50011">
    <property type="entry name" value="PROTEIN_KINASE_DOM"/>
    <property type="match status" value="1"/>
</dbReference>
<evidence type="ECO:0000313" key="13">
    <source>
        <dbReference type="Proteomes" id="UP000636709"/>
    </source>
</evidence>
<name>A0A835FVJ1_9POAL</name>
<evidence type="ECO:0000256" key="8">
    <source>
        <dbReference type="ARBA" id="ARBA00049280"/>
    </source>
</evidence>
<comment type="caution">
    <text evidence="12">The sequence shown here is derived from an EMBL/GenBank/DDBJ whole genome shotgun (WGS) entry which is preliminary data.</text>
</comment>
<dbReference type="Proteomes" id="UP000636709">
    <property type="component" value="Unassembled WGS sequence"/>
</dbReference>
<feature type="binding site" evidence="9">
    <location>
        <position position="279"/>
    </location>
    <ligand>
        <name>ATP</name>
        <dbReference type="ChEBI" id="CHEBI:30616"/>
    </ligand>
</feature>
<protein>
    <recommendedName>
        <fullName evidence="2">[RNA-polymerase]-subunit kinase</fullName>
        <ecNumber evidence="2">2.7.11.23</ecNumber>
    </recommendedName>
</protein>
<dbReference type="EMBL" id="JACEFO010000191">
    <property type="protein sequence ID" value="KAF8776705.1"/>
    <property type="molecule type" value="Genomic_DNA"/>
</dbReference>
<dbReference type="OrthoDB" id="616493at2759"/>
<dbReference type="Pfam" id="PF00069">
    <property type="entry name" value="Pkinase"/>
    <property type="match status" value="1"/>
</dbReference>
<gene>
    <name evidence="12" type="ORF">HU200_003434</name>
</gene>
<keyword evidence="5 9" id="KW-0547">Nucleotide-binding</keyword>
<evidence type="ECO:0000259" key="11">
    <source>
        <dbReference type="PROSITE" id="PS50011"/>
    </source>
</evidence>
<evidence type="ECO:0000256" key="4">
    <source>
        <dbReference type="ARBA" id="ARBA00022679"/>
    </source>
</evidence>
<dbReference type="GO" id="GO:0005524">
    <property type="term" value="F:ATP binding"/>
    <property type="evidence" value="ECO:0007669"/>
    <property type="project" value="UniProtKB-UniRule"/>
</dbReference>
<feature type="domain" description="Protein kinase" evidence="11">
    <location>
        <begin position="250"/>
        <end position="532"/>
    </location>
</feature>
<dbReference type="GO" id="GO:0032968">
    <property type="term" value="P:positive regulation of transcription elongation by RNA polymerase II"/>
    <property type="evidence" value="ECO:0007669"/>
    <property type="project" value="TreeGrafter"/>
</dbReference>
<dbReference type="GO" id="GO:0008353">
    <property type="term" value="F:RNA polymerase II CTD heptapeptide repeat kinase activity"/>
    <property type="evidence" value="ECO:0007669"/>
    <property type="project" value="UniProtKB-EC"/>
</dbReference>
<dbReference type="InterPro" id="IPR000719">
    <property type="entry name" value="Prot_kinase_dom"/>
</dbReference>
<evidence type="ECO:0000256" key="2">
    <source>
        <dbReference type="ARBA" id="ARBA00012409"/>
    </source>
</evidence>
<dbReference type="FunFam" id="3.30.200.20:FF:000021">
    <property type="entry name" value="probable serine/threonine-protein kinase At1g54610"/>
    <property type="match status" value="1"/>
</dbReference>
<accession>A0A835FVJ1</accession>
<feature type="region of interest" description="Disordered" evidence="10">
    <location>
        <begin position="674"/>
        <end position="705"/>
    </location>
</feature>
<sequence length="789" mass="86149">MYLPNQAEHSGFILLWSLKRLLEKGNSTQQGRVSRDVVSPVEHQLKAAPSSNWPWRPAISFLAIFSLLLALLVEAGEEGDRPRSQNRGERGEETRLPSSPVFLLILCLLSPRSPSLPSPSELARAWPAAAAMGCAASRGGAVSSPAYDISSASYVVSRSASASADLGSSRRPVRLDAFDVASAGDEEERERRRRSGMAAAVAPDTTTTTRLGNIRRCVEGEQAAAGWPSWLSSVAAEAVQGWVPLRAESFEKLEKVGQGTYSSVFRARELATGRLVALKKPESVRFMAREILILRRLRGHPNVVGLDGLVTSRSSSSIYLVFEYLEHDLAGLTSSPDVSFSEPQIKCYMRQLLEGLAHCHAKGVMHRDIKCANLLVSNGGELKVADFGLANLYAPSSKTTAPLTSRVVTLWYRPPELLLGSTAYDPSVDLWSAGCVFAEMHTRRPVLQGRTEVEQIHKIFKLCGSPPEEFWRRSGLAHAAVFRPQHPYPSRLREAFADAMHGDHAFRLLATLLALDPAGRGTAAAALDADYFTTAPYACELASLPRYAAPNKEMDAKFREDSRRRSNVRSHGGGEAAVKRLSRGHKSMQLQDTNSSHVHAEESLPVVVAGDAAARNDGESRLFVDLQPVPAISKRHDGGGDRNVSSSFKEEPRLTDRLPLSGPVQLAASTGFALAKKPRPDTTAAVTKRSGPKGAGSNNNVGGDAVRTTTTATTAVPYEAEKKEMIKQWAQVADAFSTSEAYNNRFRQTMDEKQLKAGKPRRIDELLQNHEQQIRRAGRRSWFKKGAYS</sequence>
<reference evidence="12" key="1">
    <citation type="submission" date="2020-07" db="EMBL/GenBank/DDBJ databases">
        <title>Genome sequence and genetic diversity analysis of an under-domesticated orphan crop, white fonio (Digitaria exilis).</title>
        <authorList>
            <person name="Bennetzen J.L."/>
            <person name="Chen S."/>
            <person name="Ma X."/>
            <person name="Wang X."/>
            <person name="Yssel A.E.J."/>
            <person name="Chaluvadi S.R."/>
            <person name="Johnson M."/>
            <person name="Gangashetty P."/>
            <person name="Hamidou F."/>
            <person name="Sanogo M.D."/>
            <person name="Zwaenepoel A."/>
            <person name="Wallace J."/>
            <person name="Van De Peer Y."/>
            <person name="Van Deynze A."/>
        </authorList>
    </citation>
    <scope>NUCLEOTIDE SEQUENCE</scope>
    <source>
        <tissue evidence="12">Leaves</tissue>
    </source>
</reference>
<evidence type="ECO:0000256" key="5">
    <source>
        <dbReference type="ARBA" id="ARBA00022741"/>
    </source>
</evidence>
<keyword evidence="3" id="KW-0597">Phosphoprotein</keyword>
<dbReference type="InterPro" id="IPR008271">
    <property type="entry name" value="Ser/Thr_kinase_AS"/>
</dbReference>
<evidence type="ECO:0000256" key="6">
    <source>
        <dbReference type="ARBA" id="ARBA00022777"/>
    </source>
</evidence>
<dbReference type="InterPro" id="IPR017441">
    <property type="entry name" value="Protein_kinase_ATP_BS"/>
</dbReference>
<dbReference type="AlphaFoldDB" id="A0A835FVJ1"/>
<dbReference type="PROSITE" id="PS00107">
    <property type="entry name" value="PROTEIN_KINASE_ATP"/>
    <property type="match status" value="1"/>
</dbReference>
<dbReference type="InterPro" id="IPR050108">
    <property type="entry name" value="CDK"/>
</dbReference>
<evidence type="ECO:0000256" key="7">
    <source>
        <dbReference type="ARBA" id="ARBA00022840"/>
    </source>
</evidence>
<keyword evidence="4" id="KW-0808">Transferase</keyword>
<evidence type="ECO:0000256" key="1">
    <source>
        <dbReference type="ARBA" id="ARBA00006485"/>
    </source>
</evidence>
<feature type="compositionally biased region" description="Polar residues" evidence="10">
    <location>
        <begin position="588"/>
        <end position="597"/>
    </location>
</feature>
<dbReference type="SMART" id="SM00220">
    <property type="entry name" value="S_TKc"/>
    <property type="match status" value="1"/>
</dbReference>
<proteinExistence type="inferred from homology"/>
<dbReference type="FunFam" id="1.10.510.10:FF:000620">
    <property type="entry name" value="Putative serine/threonine-protein kinase"/>
    <property type="match status" value="1"/>
</dbReference>
<dbReference type="PANTHER" id="PTHR24056">
    <property type="entry name" value="CELL DIVISION PROTEIN KINASE"/>
    <property type="match status" value="1"/>
</dbReference>
<comment type="similarity">
    <text evidence="1">Belongs to the protein kinase superfamily. CMGC Ser/Thr protein kinase family. CDC2/CDKX subfamily.</text>
</comment>
<dbReference type="CDD" id="cd07840">
    <property type="entry name" value="STKc_CDK9_like"/>
    <property type="match status" value="1"/>
</dbReference>
<dbReference type="SUPFAM" id="SSF56112">
    <property type="entry name" value="Protein kinase-like (PK-like)"/>
    <property type="match status" value="1"/>
</dbReference>
<dbReference type="Gene3D" id="1.10.510.10">
    <property type="entry name" value="Transferase(Phosphotransferase) domain 1"/>
    <property type="match status" value="1"/>
</dbReference>
<feature type="region of interest" description="Disordered" evidence="10">
    <location>
        <begin position="633"/>
        <end position="656"/>
    </location>
</feature>